<gene>
    <name evidence="1" type="ORF">LCGC14_0009420</name>
</gene>
<evidence type="ECO:0008006" key="2">
    <source>
        <dbReference type="Google" id="ProtNLM"/>
    </source>
</evidence>
<dbReference type="InterPro" id="IPR036412">
    <property type="entry name" value="HAD-like_sf"/>
</dbReference>
<comment type="caution">
    <text evidence="1">The sequence shown here is derived from an EMBL/GenBank/DDBJ whole genome shotgun (WGS) entry which is preliminary data.</text>
</comment>
<dbReference type="InterPro" id="IPR023214">
    <property type="entry name" value="HAD_sf"/>
</dbReference>
<name>A0A0F9W929_9ZZZZ</name>
<dbReference type="InterPro" id="IPR006379">
    <property type="entry name" value="HAD-SF_hydro_IIB"/>
</dbReference>
<organism evidence="1">
    <name type="scientific">marine sediment metagenome</name>
    <dbReference type="NCBI Taxonomy" id="412755"/>
    <lineage>
        <taxon>unclassified sequences</taxon>
        <taxon>metagenomes</taxon>
        <taxon>ecological metagenomes</taxon>
    </lineage>
</organism>
<sequence>MELVVFDLDGTLLNDASKISVFTRETLTRLTQSGVAYTVATGRNLHSGQQIIADHGFVLPHVYTNGTVIWDPRVETLSLNNYLTVSEATHVLRAALNEEISPWVNTVTEDKQHYVFHPSSLNTVEKKLLDVVRSRGGAQIRPLTDLPADARITNISMLGSAAGIDAIRENLANEDHLVSYSGVAMESKDLKWVDFHHSSASKGDALTLLRQQLNISSLICFGDSDNDLSMFRVADESYAPDNAKDYVKAEATAVIGHNNDDGIAHYLRGRFNL</sequence>
<dbReference type="GO" id="GO:0016791">
    <property type="term" value="F:phosphatase activity"/>
    <property type="evidence" value="ECO:0007669"/>
    <property type="project" value="TreeGrafter"/>
</dbReference>
<accession>A0A0F9W929</accession>
<dbReference type="PROSITE" id="PS01228">
    <property type="entry name" value="COF_1"/>
    <property type="match status" value="1"/>
</dbReference>
<dbReference type="SUPFAM" id="SSF56784">
    <property type="entry name" value="HAD-like"/>
    <property type="match status" value="1"/>
</dbReference>
<dbReference type="NCBIfam" id="TIGR01484">
    <property type="entry name" value="HAD-SF-IIB"/>
    <property type="match status" value="1"/>
</dbReference>
<protein>
    <recommendedName>
        <fullName evidence="2">Haloacid dehalogenase</fullName>
    </recommendedName>
</protein>
<dbReference type="GO" id="GO:0000287">
    <property type="term" value="F:magnesium ion binding"/>
    <property type="evidence" value="ECO:0007669"/>
    <property type="project" value="TreeGrafter"/>
</dbReference>
<dbReference type="PANTHER" id="PTHR10000">
    <property type="entry name" value="PHOSPHOSERINE PHOSPHATASE"/>
    <property type="match status" value="1"/>
</dbReference>
<proteinExistence type="predicted"/>
<evidence type="ECO:0000313" key="1">
    <source>
        <dbReference type="EMBL" id="KKO12925.1"/>
    </source>
</evidence>
<dbReference type="AlphaFoldDB" id="A0A0F9W929"/>
<dbReference type="GO" id="GO:0005829">
    <property type="term" value="C:cytosol"/>
    <property type="evidence" value="ECO:0007669"/>
    <property type="project" value="TreeGrafter"/>
</dbReference>
<dbReference type="Pfam" id="PF08282">
    <property type="entry name" value="Hydrolase_3"/>
    <property type="match status" value="1"/>
</dbReference>
<dbReference type="EMBL" id="LAZR01000001">
    <property type="protein sequence ID" value="KKO12925.1"/>
    <property type="molecule type" value="Genomic_DNA"/>
</dbReference>
<dbReference type="PROSITE" id="PS01229">
    <property type="entry name" value="COF_2"/>
    <property type="match status" value="1"/>
</dbReference>
<reference evidence="1" key="1">
    <citation type="journal article" date="2015" name="Nature">
        <title>Complex archaea that bridge the gap between prokaryotes and eukaryotes.</title>
        <authorList>
            <person name="Spang A."/>
            <person name="Saw J.H."/>
            <person name="Jorgensen S.L."/>
            <person name="Zaremba-Niedzwiedzka K."/>
            <person name="Martijn J."/>
            <person name="Lind A.E."/>
            <person name="van Eijk R."/>
            <person name="Schleper C."/>
            <person name="Guy L."/>
            <person name="Ettema T.J."/>
        </authorList>
    </citation>
    <scope>NUCLEOTIDE SEQUENCE</scope>
</reference>
<dbReference type="Gene3D" id="3.30.1240.10">
    <property type="match status" value="1"/>
</dbReference>
<dbReference type="PANTHER" id="PTHR10000:SF8">
    <property type="entry name" value="HAD SUPERFAMILY HYDROLASE-LIKE, TYPE 3"/>
    <property type="match status" value="1"/>
</dbReference>
<dbReference type="Gene3D" id="3.40.50.1000">
    <property type="entry name" value="HAD superfamily/HAD-like"/>
    <property type="match status" value="1"/>
</dbReference>